<proteinExistence type="inferred from homology"/>
<dbReference type="Gene3D" id="3.30.530.20">
    <property type="match status" value="1"/>
</dbReference>
<evidence type="ECO:0000313" key="3">
    <source>
        <dbReference type="EMBL" id="MBI4920547.1"/>
    </source>
</evidence>
<dbReference type="CDD" id="cd07826">
    <property type="entry name" value="SRPBCC_CalC_Aha1-like_9"/>
    <property type="match status" value="1"/>
</dbReference>
<accession>A0A933KZV3</accession>
<reference evidence="3" key="1">
    <citation type="submission" date="2020-07" db="EMBL/GenBank/DDBJ databases">
        <title>Huge and variable diversity of episymbiotic CPR bacteria and DPANN archaea in groundwater ecosystems.</title>
        <authorList>
            <person name="He C.Y."/>
            <person name="Keren R."/>
            <person name="Whittaker M."/>
            <person name="Farag I.F."/>
            <person name="Doudna J."/>
            <person name="Cate J.H.D."/>
            <person name="Banfield J.F."/>
        </authorList>
    </citation>
    <scope>NUCLEOTIDE SEQUENCE</scope>
    <source>
        <strain evidence="3">NC_groundwater_1586_Pr3_B-0.1um_66_15</strain>
    </source>
</reference>
<evidence type="ECO:0000259" key="2">
    <source>
        <dbReference type="Pfam" id="PF08327"/>
    </source>
</evidence>
<protein>
    <submittedName>
        <fullName evidence="3">SRPBCC family protein</fullName>
    </submittedName>
</protein>
<feature type="domain" description="Activator of Hsp90 ATPase homologue 1/2-like C-terminal" evidence="2">
    <location>
        <begin position="22"/>
        <end position="154"/>
    </location>
</feature>
<dbReference type="Pfam" id="PF08327">
    <property type="entry name" value="AHSA1"/>
    <property type="match status" value="1"/>
</dbReference>
<comment type="similarity">
    <text evidence="1">Belongs to the AHA1 family.</text>
</comment>
<dbReference type="EMBL" id="JACRAF010000006">
    <property type="protein sequence ID" value="MBI4920547.1"/>
    <property type="molecule type" value="Genomic_DNA"/>
</dbReference>
<dbReference type="SUPFAM" id="SSF55961">
    <property type="entry name" value="Bet v1-like"/>
    <property type="match status" value="1"/>
</dbReference>
<comment type="caution">
    <text evidence="3">The sequence shown here is derived from an EMBL/GenBank/DDBJ whole genome shotgun (WGS) entry which is preliminary data.</text>
</comment>
<gene>
    <name evidence="3" type="ORF">HY834_02265</name>
</gene>
<sequence length="160" mass="17849">MPEPLVITTPGDRAIVVVRSFDAPRNLVWLCYSKPELLRRWYGLPDWTMPVCDMDFRVGGKWRFVSRSPDGYEMGSQGIYTGIVEPERIEQTEFYDDDWTKGGSENSVVFTETGGRTISTLTVTYSSPEARAAAVATPMAVGMEIGFKRLDAALAELQKA</sequence>
<evidence type="ECO:0000256" key="1">
    <source>
        <dbReference type="ARBA" id="ARBA00006817"/>
    </source>
</evidence>
<dbReference type="InterPro" id="IPR023393">
    <property type="entry name" value="START-like_dom_sf"/>
</dbReference>
<organism evidence="3 4">
    <name type="scientific">Devosia nanyangense</name>
    <dbReference type="NCBI Taxonomy" id="1228055"/>
    <lineage>
        <taxon>Bacteria</taxon>
        <taxon>Pseudomonadati</taxon>
        <taxon>Pseudomonadota</taxon>
        <taxon>Alphaproteobacteria</taxon>
        <taxon>Hyphomicrobiales</taxon>
        <taxon>Devosiaceae</taxon>
        <taxon>Devosia</taxon>
    </lineage>
</organism>
<name>A0A933KZV3_9HYPH</name>
<dbReference type="Proteomes" id="UP000782610">
    <property type="component" value="Unassembled WGS sequence"/>
</dbReference>
<dbReference type="InterPro" id="IPR013538">
    <property type="entry name" value="ASHA1/2-like_C"/>
</dbReference>
<dbReference type="AlphaFoldDB" id="A0A933KZV3"/>
<evidence type="ECO:0000313" key="4">
    <source>
        <dbReference type="Proteomes" id="UP000782610"/>
    </source>
</evidence>